<evidence type="ECO:0000256" key="7">
    <source>
        <dbReference type="ARBA" id="ARBA00023136"/>
    </source>
</evidence>
<feature type="transmembrane region" description="Helical" evidence="8">
    <location>
        <begin position="92"/>
        <end position="114"/>
    </location>
</feature>
<accession>A0ABW8UPP6</accession>
<comment type="caution">
    <text evidence="9">The sequence shown here is derived from an EMBL/GenBank/DDBJ whole genome shotgun (WGS) entry which is preliminary data.</text>
</comment>
<evidence type="ECO:0000256" key="6">
    <source>
        <dbReference type="ARBA" id="ARBA00023065"/>
    </source>
</evidence>
<dbReference type="RefSeq" id="WP_407590665.1">
    <property type="nucleotide sequence ID" value="NZ_JBHDIY010000002.1"/>
</dbReference>
<keyword evidence="10" id="KW-1185">Reference proteome</keyword>
<feature type="transmembrane region" description="Helical" evidence="8">
    <location>
        <begin position="324"/>
        <end position="342"/>
    </location>
</feature>
<name>A0ABW8UPP6_9RHOB</name>
<keyword evidence="5 8" id="KW-1133">Transmembrane helix</keyword>
<feature type="transmembrane region" description="Helical" evidence="8">
    <location>
        <begin position="142"/>
        <end position="163"/>
    </location>
</feature>
<evidence type="ECO:0000256" key="5">
    <source>
        <dbReference type="ARBA" id="ARBA00022989"/>
    </source>
</evidence>
<proteinExistence type="predicted"/>
<gene>
    <name evidence="9" type="ORF">ACERZ8_03160</name>
</gene>
<keyword evidence="4 8" id="KW-0812">Transmembrane</keyword>
<evidence type="ECO:0000256" key="2">
    <source>
        <dbReference type="ARBA" id="ARBA00022448"/>
    </source>
</evidence>
<feature type="transmembrane region" description="Helical" evidence="8">
    <location>
        <begin position="33"/>
        <end position="53"/>
    </location>
</feature>
<feature type="transmembrane region" description="Helical" evidence="8">
    <location>
        <begin position="300"/>
        <end position="318"/>
    </location>
</feature>
<protein>
    <submittedName>
        <fullName evidence="9">TrkH family potassium uptake protein</fullName>
    </submittedName>
</protein>
<feature type="transmembrane region" description="Helical" evidence="8">
    <location>
        <begin position="205"/>
        <end position="225"/>
    </location>
</feature>
<evidence type="ECO:0000313" key="10">
    <source>
        <dbReference type="Proteomes" id="UP001627408"/>
    </source>
</evidence>
<evidence type="ECO:0000256" key="3">
    <source>
        <dbReference type="ARBA" id="ARBA00022475"/>
    </source>
</evidence>
<keyword evidence="6" id="KW-0406">Ion transport</keyword>
<dbReference type="PANTHER" id="PTHR32024">
    <property type="entry name" value="TRK SYSTEM POTASSIUM UPTAKE PROTEIN TRKG-RELATED"/>
    <property type="match status" value="1"/>
</dbReference>
<evidence type="ECO:0000256" key="8">
    <source>
        <dbReference type="SAM" id="Phobius"/>
    </source>
</evidence>
<keyword evidence="7 8" id="KW-0472">Membrane</keyword>
<feature type="transmembrane region" description="Helical" evidence="8">
    <location>
        <begin position="245"/>
        <end position="264"/>
    </location>
</feature>
<dbReference type="Proteomes" id="UP001627408">
    <property type="component" value="Unassembled WGS sequence"/>
</dbReference>
<feature type="transmembrane region" description="Helical" evidence="8">
    <location>
        <begin position="363"/>
        <end position="382"/>
    </location>
</feature>
<reference evidence="9 10" key="1">
    <citation type="submission" date="2024-08" db="EMBL/GenBank/DDBJ databases">
        <title>Tateyamaria sp. nov., isolated from marine algae.</title>
        <authorList>
            <person name="Choi B.J."/>
            <person name="Kim J.M."/>
            <person name="Lee J.K."/>
            <person name="Choi D.G."/>
            <person name="Bayburt H."/>
            <person name="Baek J.H."/>
            <person name="Han D.M."/>
            <person name="Jeon C.O."/>
        </authorList>
    </citation>
    <scope>NUCLEOTIDE SEQUENCE [LARGE SCALE GENOMIC DNA]</scope>
    <source>
        <strain evidence="9 10">KMU-156</strain>
    </source>
</reference>
<feature type="transmembrane region" description="Helical" evidence="8">
    <location>
        <begin position="175"/>
        <end position="193"/>
    </location>
</feature>
<keyword evidence="2" id="KW-0813">Transport</keyword>
<comment type="subcellular location">
    <subcellularLocation>
        <location evidence="1">Cell membrane</location>
        <topology evidence="1">Multi-pass membrane protein</topology>
    </subcellularLocation>
</comment>
<organism evidence="9 10">
    <name type="scientific">Tateyamaria armeniaca</name>
    <dbReference type="NCBI Taxonomy" id="2518930"/>
    <lineage>
        <taxon>Bacteria</taxon>
        <taxon>Pseudomonadati</taxon>
        <taxon>Pseudomonadota</taxon>
        <taxon>Alphaproteobacteria</taxon>
        <taxon>Rhodobacterales</taxon>
        <taxon>Roseobacteraceae</taxon>
        <taxon>Tateyamaria</taxon>
    </lineage>
</organism>
<evidence type="ECO:0000256" key="1">
    <source>
        <dbReference type="ARBA" id="ARBA00004651"/>
    </source>
</evidence>
<dbReference type="EMBL" id="JBHDIY010000002">
    <property type="protein sequence ID" value="MFL4468917.1"/>
    <property type="molecule type" value="Genomic_DNA"/>
</dbReference>
<evidence type="ECO:0000256" key="4">
    <source>
        <dbReference type="ARBA" id="ARBA00022692"/>
    </source>
</evidence>
<dbReference type="PANTHER" id="PTHR32024:SF1">
    <property type="entry name" value="KTR SYSTEM POTASSIUM UPTAKE PROTEIN B"/>
    <property type="match status" value="1"/>
</dbReference>
<dbReference type="Pfam" id="PF02386">
    <property type="entry name" value="TrkH"/>
    <property type="match status" value="1"/>
</dbReference>
<keyword evidence="3" id="KW-1003">Cell membrane</keyword>
<dbReference type="InterPro" id="IPR003445">
    <property type="entry name" value="Cat_transpt"/>
</dbReference>
<feature type="transmembrane region" description="Helical" evidence="8">
    <location>
        <begin position="420"/>
        <end position="442"/>
    </location>
</feature>
<sequence>MSDPTTRQTVGRRFARGQASLRMAVMNISPAKLLLLGYTSYILLGWALLSLPLMQAVPVAAIDNLFIATSAVSTTGLVTVDPGTSYSFAGELVILLLIQIGGLGYMTLGTFIVLSVTDSLGRVRKEATRNVFNLPEDVRPGYFVRSVVLFTLLVETAGALALYPMFVAAEVPDPVWSAIFHSISAFATAGFSLNSDSFMGFRDHVGVNFVLSALSILGAMGFLIVVDVLRGLTGRTSHLGFTSKVIVRITMLFLLVGTLLFFVIEPSVQALPPPERLMASFFQVMTASTTVGFNTHPISTLSFATLIVLFFLMIVGASPAGTGGGLKTTSFAALVGLVRSTLKGRDRIRFFKREIPLKRLQNAAASLSYYLVLTAVALFLLALTEADVAFEVLLFEVWSAMGTVGLSMGLTGELSDLGKIIVIVLMTAGRVGILTFGIALAAHDESREEEKENDLVT</sequence>
<evidence type="ECO:0000313" key="9">
    <source>
        <dbReference type="EMBL" id="MFL4468917.1"/>
    </source>
</evidence>